<dbReference type="Proteomes" id="UP001491349">
    <property type="component" value="Unassembled WGS sequence"/>
</dbReference>
<evidence type="ECO:0000313" key="2">
    <source>
        <dbReference type="Proteomes" id="UP001491349"/>
    </source>
</evidence>
<gene>
    <name evidence="1" type="ORF">WMW71_12905</name>
</gene>
<proteinExistence type="predicted"/>
<name>A0ABU9E3N6_9FLAO</name>
<reference evidence="1 2" key="1">
    <citation type="submission" date="2024-04" db="EMBL/GenBank/DDBJ databases">
        <title>draft genome sequnece of Flavobacterium buctense JCM 30750.</title>
        <authorList>
            <person name="Kim D.-U."/>
        </authorList>
    </citation>
    <scope>NUCLEOTIDE SEQUENCE [LARGE SCALE GENOMIC DNA]</scope>
    <source>
        <strain evidence="1 2">JCM 30750</strain>
    </source>
</reference>
<sequence length="119" mass="13368">MESIKSQMKMPISLDLHLTISKISEKDGIDKDSALEAGSFVAAQFMRSVLKTNFENGKGPLSKEEINAVFENVAEFYSESFKGQFSQPDFDTIVQKTMQITMSPDSEKIISEYFANILK</sequence>
<protein>
    <submittedName>
        <fullName evidence="1">Uncharacterized protein</fullName>
    </submittedName>
</protein>
<accession>A0ABU9E3N6</accession>
<evidence type="ECO:0000313" key="1">
    <source>
        <dbReference type="EMBL" id="MEK8181244.1"/>
    </source>
</evidence>
<dbReference type="RefSeq" id="WP_187661306.1">
    <property type="nucleotide sequence ID" value="NZ_JACTAB010000015.1"/>
</dbReference>
<organism evidence="1 2">
    <name type="scientific">Flavobacterium buctense</name>
    <dbReference type="NCBI Taxonomy" id="1648146"/>
    <lineage>
        <taxon>Bacteria</taxon>
        <taxon>Pseudomonadati</taxon>
        <taxon>Bacteroidota</taxon>
        <taxon>Flavobacteriia</taxon>
        <taxon>Flavobacteriales</taxon>
        <taxon>Flavobacteriaceae</taxon>
        <taxon>Flavobacterium</taxon>
    </lineage>
</organism>
<comment type="caution">
    <text evidence="1">The sequence shown here is derived from an EMBL/GenBank/DDBJ whole genome shotgun (WGS) entry which is preliminary data.</text>
</comment>
<keyword evidence="2" id="KW-1185">Reference proteome</keyword>
<dbReference type="EMBL" id="JBBPCB010000013">
    <property type="protein sequence ID" value="MEK8181244.1"/>
    <property type="molecule type" value="Genomic_DNA"/>
</dbReference>